<gene>
    <name evidence="1" type="ORF">BO66DRAFT_150033</name>
</gene>
<protein>
    <submittedName>
        <fullName evidence="1">Uncharacterized protein</fullName>
    </submittedName>
</protein>
<evidence type="ECO:0000313" key="1">
    <source>
        <dbReference type="EMBL" id="RAH67663.1"/>
    </source>
</evidence>
<keyword evidence="2" id="KW-1185">Reference proteome</keyword>
<sequence>MSTRDPMPPITCPRQDTVSKLAAAVDSENAVLVRGTPATGKTVLCRLLREYYLDHNRNVYLLPVWGRQEAPPGSPWTQFGWRLRQRDPEFDPTWASVPAKTVILIDEAQGSYRDMNFWDTVIKDVQSGLRLGDIKICLFEYYGHPVTGVDWRDLDYAYTPTTFGIASHIALAPRPGLYSVKIGMFYTEDEFREVVVLRAARGFDDEFMIDRAAMDYLYKLTSAHLGMVAAMVDILFNAHCDLIKQGKIHTITMDHVLEVLKDESQFFRSIESHGAFRSFPSHSALTSKALDVLGQILAKGSISFDFDDAAMWMCYRRGWVHRTIEEYTSEDVVPAVAPTRNVG</sequence>
<dbReference type="EMBL" id="KZ824972">
    <property type="protein sequence ID" value="RAH67663.1"/>
    <property type="molecule type" value="Genomic_DNA"/>
</dbReference>
<dbReference type="Proteomes" id="UP000249661">
    <property type="component" value="Unassembled WGS sequence"/>
</dbReference>
<reference evidence="1" key="1">
    <citation type="submission" date="2018-02" db="EMBL/GenBank/DDBJ databases">
        <title>The genomes of Aspergillus section Nigri reveals drivers in fungal speciation.</title>
        <authorList>
            <consortium name="DOE Joint Genome Institute"/>
            <person name="Vesth T.C."/>
            <person name="Nybo J."/>
            <person name="Theobald S."/>
            <person name="Brandl J."/>
            <person name="Frisvad J.C."/>
            <person name="Nielsen K.F."/>
            <person name="Lyhne E.K."/>
            <person name="Kogle M.E."/>
            <person name="Kuo A."/>
            <person name="Riley R."/>
            <person name="Clum A."/>
            <person name="Nolan M."/>
            <person name="Lipzen A."/>
            <person name="Salamov A."/>
            <person name="Henrissat B."/>
            <person name="Wiebenga A."/>
            <person name="De vries R.P."/>
            <person name="Grigoriev I.V."/>
            <person name="Mortensen U.H."/>
            <person name="Andersen M.R."/>
            <person name="Baker S.E."/>
        </authorList>
    </citation>
    <scope>NUCLEOTIDE SEQUENCE</scope>
    <source>
        <strain evidence="1">CBS 121060</strain>
    </source>
</reference>
<name>A0ACD1H257_9EURO</name>
<accession>A0ACD1H257</accession>
<evidence type="ECO:0000313" key="2">
    <source>
        <dbReference type="Proteomes" id="UP000249661"/>
    </source>
</evidence>
<organism evidence="1 2">
    <name type="scientific">Aspergillus aculeatinus CBS 121060</name>
    <dbReference type="NCBI Taxonomy" id="1448322"/>
    <lineage>
        <taxon>Eukaryota</taxon>
        <taxon>Fungi</taxon>
        <taxon>Dikarya</taxon>
        <taxon>Ascomycota</taxon>
        <taxon>Pezizomycotina</taxon>
        <taxon>Eurotiomycetes</taxon>
        <taxon>Eurotiomycetidae</taxon>
        <taxon>Eurotiales</taxon>
        <taxon>Aspergillaceae</taxon>
        <taxon>Aspergillus</taxon>
        <taxon>Aspergillus subgen. Circumdati</taxon>
    </lineage>
</organism>
<proteinExistence type="predicted"/>